<proteinExistence type="predicted"/>
<dbReference type="OrthoDB" id="10057701at2759"/>
<dbReference type="EMBL" id="CAJNOQ010018407">
    <property type="protein sequence ID" value="CAF1427756.1"/>
    <property type="molecule type" value="Genomic_DNA"/>
</dbReference>
<evidence type="ECO:0000313" key="3">
    <source>
        <dbReference type="Proteomes" id="UP000663829"/>
    </source>
</evidence>
<name>A0A815MPV1_9BILA</name>
<dbReference type="AlphaFoldDB" id="A0A815MPV1"/>
<dbReference type="EMBL" id="CAJOBC010083837">
    <property type="protein sequence ID" value="CAF4307605.1"/>
    <property type="molecule type" value="Genomic_DNA"/>
</dbReference>
<dbReference type="Proteomes" id="UP000681722">
    <property type="component" value="Unassembled WGS sequence"/>
</dbReference>
<sequence length="155" mass="17368">MVSSSGKSSQISKAKTSNTLAKLAAFEQKGPITRSQTRSLFVSVKKFESDAVEELLKELCSPKLKPMRPNERKAAVGKYLAATNHAFTNSDFKVVLREKQKYKLLVKESLVIRATSPVLNGTDRSIPLYVYAHRLESNSWDKKWIPPKVSDTVVQ</sequence>
<reference evidence="1" key="1">
    <citation type="submission" date="2021-02" db="EMBL/GenBank/DDBJ databases">
        <authorList>
            <person name="Nowell W R."/>
        </authorList>
    </citation>
    <scope>NUCLEOTIDE SEQUENCE</scope>
</reference>
<protein>
    <submittedName>
        <fullName evidence="1">Uncharacterized protein</fullName>
    </submittedName>
</protein>
<keyword evidence="3" id="KW-1185">Reference proteome</keyword>
<evidence type="ECO:0000313" key="1">
    <source>
        <dbReference type="EMBL" id="CAF1427756.1"/>
    </source>
</evidence>
<dbReference type="Proteomes" id="UP000663829">
    <property type="component" value="Unassembled WGS sequence"/>
</dbReference>
<comment type="caution">
    <text evidence="1">The sequence shown here is derived from an EMBL/GenBank/DDBJ whole genome shotgun (WGS) entry which is preliminary data.</text>
</comment>
<accession>A0A815MPV1</accession>
<gene>
    <name evidence="1" type="ORF">GPM918_LOCUS33896</name>
    <name evidence="2" type="ORF">SRO942_LOCUS34588</name>
</gene>
<organism evidence="1 3">
    <name type="scientific">Didymodactylos carnosus</name>
    <dbReference type="NCBI Taxonomy" id="1234261"/>
    <lineage>
        <taxon>Eukaryota</taxon>
        <taxon>Metazoa</taxon>
        <taxon>Spiralia</taxon>
        <taxon>Gnathifera</taxon>
        <taxon>Rotifera</taxon>
        <taxon>Eurotatoria</taxon>
        <taxon>Bdelloidea</taxon>
        <taxon>Philodinida</taxon>
        <taxon>Philodinidae</taxon>
        <taxon>Didymodactylos</taxon>
    </lineage>
</organism>
<evidence type="ECO:0000313" key="2">
    <source>
        <dbReference type="EMBL" id="CAF4307605.1"/>
    </source>
</evidence>